<dbReference type="OrthoDB" id="6776860at2759"/>
<reference evidence="1 2" key="1">
    <citation type="journal article" date="2016" name="Mol. Biol. Evol.">
        <title>Comparative Genomics of Early-Diverging Mushroom-Forming Fungi Provides Insights into the Origins of Lignocellulose Decay Capabilities.</title>
        <authorList>
            <person name="Nagy L.G."/>
            <person name="Riley R."/>
            <person name="Tritt A."/>
            <person name="Adam C."/>
            <person name="Daum C."/>
            <person name="Floudas D."/>
            <person name="Sun H."/>
            <person name="Yadav J.S."/>
            <person name="Pangilinan J."/>
            <person name="Larsson K.H."/>
            <person name="Matsuura K."/>
            <person name="Barry K."/>
            <person name="Labutti K."/>
            <person name="Kuo R."/>
            <person name="Ohm R.A."/>
            <person name="Bhattacharya S.S."/>
            <person name="Shirouzu T."/>
            <person name="Yoshinaga Y."/>
            <person name="Martin F.M."/>
            <person name="Grigoriev I.V."/>
            <person name="Hibbett D.S."/>
        </authorList>
    </citation>
    <scope>NUCLEOTIDE SEQUENCE [LARGE SCALE GENOMIC DNA]</scope>
    <source>
        <strain evidence="1 2">HHB10207 ss-3</strain>
    </source>
</reference>
<dbReference type="SUPFAM" id="SSF56672">
    <property type="entry name" value="DNA/RNA polymerases"/>
    <property type="match status" value="1"/>
</dbReference>
<gene>
    <name evidence="1" type="ORF">SISSUDRAFT_973101</name>
</gene>
<proteinExistence type="predicted"/>
<protein>
    <recommendedName>
        <fullName evidence="3">DNA/RNA polymerase</fullName>
    </recommendedName>
</protein>
<dbReference type="InterPro" id="IPR043502">
    <property type="entry name" value="DNA/RNA_pol_sf"/>
</dbReference>
<dbReference type="AlphaFoldDB" id="A0A165X0F9"/>
<evidence type="ECO:0000313" key="1">
    <source>
        <dbReference type="EMBL" id="KZT31707.1"/>
    </source>
</evidence>
<organism evidence="1 2">
    <name type="scientific">Sistotremastrum suecicum HHB10207 ss-3</name>
    <dbReference type="NCBI Taxonomy" id="1314776"/>
    <lineage>
        <taxon>Eukaryota</taxon>
        <taxon>Fungi</taxon>
        <taxon>Dikarya</taxon>
        <taxon>Basidiomycota</taxon>
        <taxon>Agaricomycotina</taxon>
        <taxon>Agaricomycetes</taxon>
        <taxon>Sistotremastrales</taxon>
        <taxon>Sistotremastraceae</taxon>
        <taxon>Sistotremastrum</taxon>
    </lineage>
</organism>
<dbReference type="EMBL" id="KV428485">
    <property type="protein sequence ID" value="KZT31707.1"/>
    <property type="molecule type" value="Genomic_DNA"/>
</dbReference>
<evidence type="ECO:0008006" key="3">
    <source>
        <dbReference type="Google" id="ProtNLM"/>
    </source>
</evidence>
<feature type="non-terminal residue" evidence="1">
    <location>
        <position position="80"/>
    </location>
</feature>
<keyword evidence="2" id="KW-1185">Reference proteome</keyword>
<evidence type="ECO:0000313" key="2">
    <source>
        <dbReference type="Proteomes" id="UP000076798"/>
    </source>
</evidence>
<name>A0A165X0F9_9AGAM</name>
<sequence>KNSSAFGLDGRLGEHDTLVDILLKPDAKPVSLPPFPISPASREVMDKQMDKWINLGVVEPSKSPWGAPAFITYRQKKPRM</sequence>
<accession>A0A165X0F9</accession>
<dbReference type="Gene3D" id="3.10.10.10">
    <property type="entry name" value="HIV Type 1 Reverse Transcriptase, subunit A, domain 1"/>
    <property type="match status" value="1"/>
</dbReference>
<feature type="non-terminal residue" evidence="1">
    <location>
        <position position="1"/>
    </location>
</feature>
<dbReference type="Proteomes" id="UP000076798">
    <property type="component" value="Unassembled WGS sequence"/>
</dbReference>